<dbReference type="Gene3D" id="2.30.42.10">
    <property type="match status" value="1"/>
</dbReference>
<dbReference type="OrthoDB" id="6022242at2759"/>
<evidence type="ECO:0000259" key="3">
    <source>
        <dbReference type="PROSITE" id="PS51022"/>
    </source>
</evidence>
<protein>
    <submittedName>
        <fullName evidence="4">Multiple PDZ domain protein-like</fullName>
    </submittedName>
</protein>
<dbReference type="InterPro" id="IPR036034">
    <property type="entry name" value="PDZ_sf"/>
</dbReference>
<keyword evidence="1" id="KW-0597">Phosphoprotein</keyword>
<organism evidence="4 5">
    <name type="scientific">Aphis craccivora</name>
    <name type="common">Cowpea aphid</name>
    <dbReference type="NCBI Taxonomy" id="307492"/>
    <lineage>
        <taxon>Eukaryota</taxon>
        <taxon>Metazoa</taxon>
        <taxon>Ecdysozoa</taxon>
        <taxon>Arthropoda</taxon>
        <taxon>Hexapoda</taxon>
        <taxon>Insecta</taxon>
        <taxon>Pterygota</taxon>
        <taxon>Neoptera</taxon>
        <taxon>Paraneoptera</taxon>
        <taxon>Hemiptera</taxon>
        <taxon>Sternorrhyncha</taxon>
        <taxon>Aphidomorpha</taxon>
        <taxon>Aphidoidea</taxon>
        <taxon>Aphididae</taxon>
        <taxon>Aphidini</taxon>
        <taxon>Aphis</taxon>
        <taxon>Aphis</taxon>
    </lineage>
</organism>
<dbReference type="EMBL" id="VUJU01000856">
    <property type="protein sequence ID" value="KAF0767993.1"/>
    <property type="molecule type" value="Genomic_DNA"/>
</dbReference>
<dbReference type="PANTHER" id="PTHR19964:SF92">
    <property type="entry name" value="PATJ HOMOLOG"/>
    <property type="match status" value="1"/>
</dbReference>
<evidence type="ECO:0000256" key="1">
    <source>
        <dbReference type="ARBA" id="ARBA00022553"/>
    </source>
</evidence>
<dbReference type="AlphaFoldDB" id="A0A6G0ZAY6"/>
<proteinExistence type="predicted"/>
<dbReference type="InterPro" id="IPR004172">
    <property type="entry name" value="L27_dom"/>
</dbReference>
<gene>
    <name evidence="4" type="ORF">FWK35_00002653</name>
</gene>
<dbReference type="Proteomes" id="UP000478052">
    <property type="component" value="Unassembled WGS sequence"/>
</dbReference>
<reference evidence="4 5" key="1">
    <citation type="submission" date="2019-08" db="EMBL/GenBank/DDBJ databases">
        <title>Whole genome of Aphis craccivora.</title>
        <authorList>
            <person name="Voronova N.V."/>
            <person name="Shulinski R.S."/>
            <person name="Bandarenka Y.V."/>
            <person name="Zhorov D.G."/>
            <person name="Warner D."/>
        </authorList>
    </citation>
    <scope>NUCLEOTIDE SEQUENCE [LARGE SCALE GENOMIC DNA]</scope>
    <source>
        <strain evidence="4">180601</strain>
        <tissue evidence="4">Whole Body</tissue>
    </source>
</reference>
<name>A0A6G0ZAY6_APHCR</name>
<evidence type="ECO:0000256" key="2">
    <source>
        <dbReference type="SAM" id="MobiDB-lite"/>
    </source>
</evidence>
<feature type="compositionally biased region" description="Low complexity" evidence="2">
    <location>
        <begin position="114"/>
        <end position="126"/>
    </location>
</feature>
<evidence type="ECO:0000313" key="4">
    <source>
        <dbReference type="EMBL" id="KAF0767993.1"/>
    </source>
</evidence>
<feature type="region of interest" description="Disordered" evidence="2">
    <location>
        <begin position="97"/>
        <end position="130"/>
    </location>
</feature>
<dbReference type="SUPFAM" id="SSF50156">
    <property type="entry name" value="PDZ domain-like"/>
    <property type="match status" value="1"/>
</dbReference>
<feature type="domain" description="L27" evidence="3">
    <location>
        <begin position="3"/>
        <end position="67"/>
    </location>
</feature>
<dbReference type="PANTHER" id="PTHR19964">
    <property type="entry name" value="MULTIPLE PDZ DOMAIN PROTEIN"/>
    <property type="match status" value="1"/>
</dbReference>
<comment type="caution">
    <text evidence="4">The sequence shown here is derived from an EMBL/GenBank/DDBJ whole genome shotgun (WGS) entry which is preliminary data.</text>
</comment>
<dbReference type="InterPro" id="IPR051342">
    <property type="entry name" value="PDZ_scaffold"/>
</dbReference>
<sequence>MSLYTDMSSALSILTEIKSLVNESGDDKLKANTNNDLQLLISVFQNPIIKTIASVQDSVSELSCQLQEHPSLLPVDFDISPVTGQLVLSLPSESTPYHSVPENLDSDQIVPKISNSSSAESSSPSSKESKSLIKDISPTLLPITTPSYAVEFQKAVEEASRGRKIHNVQLFKPEGCSLGFSVVGLRSEEKGELGIFVQEIQQNGIAARNSSNFCQYLNFKC</sequence>
<dbReference type="GO" id="GO:0030054">
    <property type="term" value="C:cell junction"/>
    <property type="evidence" value="ECO:0007669"/>
    <property type="project" value="UniProtKB-ARBA"/>
</dbReference>
<evidence type="ECO:0000313" key="5">
    <source>
        <dbReference type="Proteomes" id="UP000478052"/>
    </source>
</evidence>
<dbReference type="Gene3D" id="1.10.287.650">
    <property type="entry name" value="L27 domain"/>
    <property type="match status" value="1"/>
</dbReference>
<keyword evidence="5" id="KW-1185">Reference proteome</keyword>
<accession>A0A6G0ZAY6</accession>
<dbReference type="PROSITE" id="PS51022">
    <property type="entry name" value="L27"/>
    <property type="match status" value="1"/>
</dbReference>